<keyword evidence="5 10" id="KW-1133">Transmembrane helix</keyword>
<dbReference type="InterPro" id="IPR005828">
    <property type="entry name" value="MFS_sugar_transport-like"/>
</dbReference>
<protein>
    <recommendedName>
        <fullName evidence="11">Major facilitator superfamily (MFS) profile domain-containing protein</fullName>
    </recommendedName>
</protein>
<dbReference type="NCBIfam" id="TIGR00879">
    <property type="entry name" value="SP"/>
    <property type="match status" value="1"/>
</dbReference>
<evidence type="ECO:0000256" key="10">
    <source>
        <dbReference type="SAM" id="Phobius"/>
    </source>
</evidence>
<dbReference type="GO" id="GO:0016020">
    <property type="term" value="C:membrane"/>
    <property type="evidence" value="ECO:0007669"/>
    <property type="project" value="UniProtKB-SubCell"/>
</dbReference>
<organism>
    <name type="scientific">Serpula lacrymans var. lacrymans (strain S7.9)</name>
    <name type="common">Dry rot fungus</name>
    <dbReference type="NCBI Taxonomy" id="578457"/>
    <lineage>
        <taxon>Eukaryota</taxon>
        <taxon>Fungi</taxon>
        <taxon>Dikarya</taxon>
        <taxon>Basidiomycota</taxon>
        <taxon>Agaricomycotina</taxon>
        <taxon>Agaricomycetes</taxon>
        <taxon>Agaricomycetidae</taxon>
        <taxon>Boletales</taxon>
        <taxon>Coniophorineae</taxon>
        <taxon>Serpulaceae</taxon>
        <taxon>Serpula</taxon>
    </lineage>
</organism>
<dbReference type="KEGG" id="sla:SERLADRAFT_432855"/>
<dbReference type="FunFam" id="1.20.1250.20:FF:000134">
    <property type="entry name" value="MFS sugar transporter protein"/>
    <property type="match status" value="1"/>
</dbReference>
<dbReference type="PROSITE" id="PS00217">
    <property type="entry name" value="SUGAR_TRANSPORT_2"/>
    <property type="match status" value="1"/>
</dbReference>
<dbReference type="EMBL" id="GL945428">
    <property type="protein sequence ID" value="EGO31205.1"/>
    <property type="molecule type" value="Genomic_DNA"/>
</dbReference>
<feature type="transmembrane region" description="Helical" evidence="10">
    <location>
        <begin position="450"/>
        <end position="472"/>
    </location>
</feature>
<dbReference type="Proteomes" id="UP000008064">
    <property type="component" value="Unassembled WGS sequence"/>
</dbReference>
<reference evidence="12" key="1">
    <citation type="submission" date="2011-04" db="EMBL/GenBank/DDBJ databases">
        <title>Evolution of plant cell wall degrading machinery underlies the functional diversity of forest fungi.</title>
        <authorList>
            <consortium name="US DOE Joint Genome Institute (JGI-PGF)"/>
            <person name="Eastwood D.C."/>
            <person name="Floudas D."/>
            <person name="Binder M."/>
            <person name="Majcherczyk A."/>
            <person name="Schneider P."/>
            <person name="Aerts A."/>
            <person name="Asiegbu F.O."/>
            <person name="Baker S.E."/>
            <person name="Barry K."/>
            <person name="Bendiksby M."/>
            <person name="Blumentritt M."/>
            <person name="Coutinho P.M."/>
            <person name="Cullen D."/>
            <person name="Cullen D."/>
            <person name="Gathman A."/>
            <person name="Goodell B."/>
            <person name="Henrissat B."/>
            <person name="Ihrmark K."/>
            <person name="Kauserud H."/>
            <person name="Kohler A."/>
            <person name="LaButti K."/>
            <person name="Lapidus A."/>
            <person name="Lavin J.L."/>
            <person name="Lee Y.-H."/>
            <person name="Lindquist E."/>
            <person name="Lilly W."/>
            <person name="Lucas S."/>
            <person name="Morin E."/>
            <person name="Murat C."/>
            <person name="Oguiza J.A."/>
            <person name="Park J."/>
            <person name="Pisabarro A.G."/>
            <person name="Riley R."/>
            <person name="Rosling A."/>
            <person name="Salamov A."/>
            <person name="Schmidt O."/>
            <person name="Schmutz J."/>
            <person name="Skrede I."/>
            <person name="Stenlid J."/>
            <person name="Wiebenga A."/>
            <person name="Xie X."/>
            <person name="Kues U."/>
            <person name="Hibbett D.S."/>
            <person name="Hoffmeister D."/>
            <person name="Hogberg N."/>
            <person name="Martin F."/>
            <person name="Grigoriev I.V."/>
            <person name="Watkinson S.C."/>
        </authorList>
    </citation>
    <scope>NUCLEOTIDE SEQUENCE</scope>
    <source>
        <strain evidence="12">S7.9</strain>
    </source>
</reference>
<feature type="transmembrane region" description="Helical" evidence="10">
    <location>
        <begin position="103"/>
        <end position="121"/>
    </location>
</feature>
<dbReference type="GO" id="GO:0005351">
    <property type="term" value="F:carbohydrate:proton symporter activity"/>
    <property type="evidence" value="ECO:0007669"/>
    <property type="project" value="TreeGrafter"/>
</dbReference>
<feature type="transmembrane region" description="Helical" evidence="10">
    <location>
        <begin position="73"/>
        <end position="91"/>
    </location>
</feature>
<evidence type="ECO:0000256" key="1">
    <source>
        <dbReference type="ARBA" id="ARBA00004141"/>
    </source>
</evidence>
<dbReference type="InterPro" id="IPR036259">
    <property type="entry name" value="MFS_trans_sf"/>
</dbReference>
<dbReference type="PROSITE" id="PS50850">
    <property type="entry name" value="MFS"/>
    <property type="match status" value="1"/>
</dbReference>
<keyword evidence="3 8" id="KW-0813">Transport</keyword>
<dbReference type="GeneID" id="18814070"/>
<feature type="transmembrane region" description="Helical" evidence="10">
    <location>
        <begin position="190"/>
        <end position="212"/>
    </location>
</feature>
<gene>
    <name evidence="12" type="ORF">SERLADRAFT_432855</name>
</gene>
<dbReference type="InterPro" id="IPR050360">
    <property type="entry name" value="MFS_Sugar_Transporters"/>
</dbReference>
<feature type="transmembrane region" description="Helical" evidence="10">
    <location>
        <begin position="12"/>
        <end position="37"/>
    </location>
</feature>
<comment type="catalytic activity">
    <reaction evidence="7">
        <text>myo-inositol(out) + H(+)(out) = myo-inositol(in) + H(+)(in)</text>
        <dbReference type="Rhea" id="RHEA:60364"/>
        <dbReference type="ChEBI" id="CHEBI:15378"/>
        <dbReference type="ChEBI" id="CHEBI:17268"/>
    </reaction>
</comment>
<dbReference type="PRINTS" id="PR00171">
    <property type="entry name" value="SUGRTRNSPORT"/>
</dbReference>
<comment type="subcellular location">
    <subcellularLocation>
        <location evidence="1">Membrane</location>
        <topology evidence="1">Multi-pass membrane protein</topology>
    </subcellularLocation>
</comment>
<evidence type="ECO:0000256" key="9">
    <source>
        <dbReference type="SAM" id="MobiDB-lite"/>
    </source>
</evidence>
<dbReference type="InterPro" id="IPR020846">
    <property type="entry name" value="MFS_dom"/>
</dbReference>
<dbReference type="HOGENOM" id="CLU_001265_30_1_1"/>
<dbReference type="Gene3D" id="1.20.1250.20">
    <property type="entry name" value="MFS general substrate transporter like domains"/>
    <property type="match status" value="1"/>
</dbReference>
<comment type="similarity">
    <text evidence="2 8">Belongs to the major facilitator superfamily. Sugar transporter (TC 2.A.1.1) family.</text>
</comment>
<feature type="transmembrane region" description="Helical" evidence="10">
    <location>
        <begin position="347"/>
        <end position="369"/>
    </location>
</feature>
<dbReference type="OrthoDB" id="2241241at2759"/>
<dbReference type="InterPro" id="IPR005829">
    <property type="entry name" value="Sugar_transporter_CS"/>
</dbReference>
<sequence>MAGDVPTSRRAILLAIFIAFVSQALTNGILLCFLFGYDMGVISGCLIMPDFIRRFGQIGADGLPYLSSSRQSIIVSLLSAGTFFGALAQAFTADSLGRRGSILLWSAIFTAGVAIQTGTTYSLVQLVIGRFIAGLGVGSLSAIVPLYNGETAPKAIRGTILVMYQVQIVTGIFLSYLIELGSHEINNSASWRIPVGLQLVWGLILLSGMFFLPESPRHLLGTGREEEARRVIAELNNVSEDDPLVIEVVEELDFAIRAENEGGQATWAECFSTRNALWKRTINGMMLQFIQQLNGQNFYYYYGDTFFQAAGTQLTPYAIQTILGAVSVAGTLPALYLIETWGRRRSLLTGALLQSICAIIVALVGHFTLAATGTPVSELTARNKSGGNVIIAFAVLHVFLYGTSWGPTPWVYLGESFPLRIRPKAIALGSATNWLWNFMLSFFSPRIVASIGPLILLVFFGMLIFGFCYVYLAIPETKGITLEEVDELYSSGVPAWRSASWIPSDKTHVQHRRADEVKEVHEKQSDSAEKARD</sequence>
<dbReference type="SUPFAM" id="SSF103473">
    <property type="entry name" value="MFS general substrate transporter"/>
    <property type="match status" value="1"/>
</dbReference>
<feature type="transmembrane region" description="Helical" evidence="10">
    <location>
        <begin position="127"/>
        <end position="147"/>
    </location>
</feature>
<feature type="transmembrane region" description="Helical" evidence="10">
    <location>
        <begin position="159"/>
        <end position="178"/>
    </location>
</feature>
<keyword evidence="6 10" id="KW-0472">Membrane</keyword>
<dbReference type="PANTHER" id="PTHR48022">
    <property type="entry name" value="PLASTIDIC GLUCOSE TRANSPORTER 4"/>
    <property type="match status" value="1"/>
</dbReference>
<evidence type="ECO:0000256" key="8">
    <source>
        <dbReference type="RuleBase" id="RU003346"/>
    </source>
</evidence>
<dbReference type="Pfam" id="PF00083">
    <property type="entry name" value="Sugar_tr"/>
    <property type="match status" value="1"/>
</dbReference>
<name>F8NFC2_SERL9</name>
<dbReference type="RefSeq" id="XP_007313089.1">
    <property type="nucleotide sequence ID" value="XM_007313027.1"/>
</dbReference>
<dbReference type="AlphaFoldDB" id="F8NFC2"/>
<proteinExistence type="inferred from homology"/>
<accession>F8NFC2</accession>
<keyword evidence="4 10" id="KW-0812">Transmembrane</keyword>
<evidence type="ECO:0000256" key="7">
    <source>
        <dbReference type="ARBA" id="ARBA00049119"/>
    </source>
</evidence>
<evidence type="ECO:0000256" key="3">
    <source>
        <dbReference type="ARBA" id="ARBA00022448"/>
    </source>
</evidence>
<evidence type="ECO:0000256" key="6">
    <source>
        <dbReference type="ARBA" id="ARBA00023136"/>
    </source>
</evidence>
<dbReference type="PANTHER" id="PTHR48022:SF91">
    <property type="entry name" value="MAJOR FACILITATOR SUPERFAMILY (MFS) PROFILE DOMAIN-CONTAINING PROTEIN-RELATED"/>
    <property type="match status" value="1"/>
</dbReference>
<feature type="domain" description="Major facilitator superfamily (MFS) profile" evidence="11">
    <location>
        <begin position="24"/>
        <end position="478"/>
    </location>
</feature>
<evidence type="ECO:0000313" key="12">
    <source>
        <dbReference type="EMBL" id="EGO31205.1"/>
    </source>
</evidence>
<feature type="region of interest" description="Disordered" evidence="9">
    <location>
        <begin position="505"/>
        <end position="533"/>
    </location>
</feature>
<feature type="transmembrane region" description="Helical" evidence="10">
    <location>
        <begin position="425"/>
        <end position="444"/>
    </location>
</feature>
<dbReference type="InterPro" id="IPR003663">
    <property type="entry name" value="Sugar/inositol_transpt"/>
</dbReference>
<evidence type="ECO:0000256" key="2">
    <source>
        <dbReference type="ARBA" id="ARBA00010992"/>
    </source>
</evidence>
<dbReference type="CDD" id="cd17356">
    <property type="entry name" value="MFS_HXT"/>
    <property type="match status" value="1"/>
</dbReference>
<evidence type="ECO:0000256" key="5">
    <source>
        <dbReference type="ARBA" id="ARBA00022989"/>
    </source>
</evidence>
<evidence type="ECO:0000259" key="11">
    <source>
        <dbReference type="PROSITE" id="PS50850"/>
    </source>
</evidence>
<feature type="transmembrane region" description="Helical" evidence="10">
    <location>
        <begin position="389"/>
        <end position="413"/>
    </location>
</feature>
<evidence type="ECO:0000256" key="4">
    <source>
        <dbReference type="ARBA" id="ARBA00022692"/>
    </source>
</evidence>